<accession>A0A7H9AUK3</accession>
<name>A0A7H9AUK3_9FLAO</name>
<gene>
    <name evidence="1" type="ORF">HYG79_17985</name>
</gene>
<evidence type="ECO:0000313" key="1">
    <source>
        <dbReference type="EMBL" id="QLG47168.1"/>
    </source>
</evidence>
<evidence type="ECO:0008006" key="3">
    <source>
        <dbReference type="Google" id="ProtNLM"/>
    </source>
</evidence>
<dbReference type="RefSeq" id="WP_179243445.1">
    <property type="nucleotide sequence ID" value="NZ_CP058595.1"/>
</dbReference>
<protein>
    <recommendedName>
        <fullName evidence="3">RHS repeat protein</fullName>
    </recommendedName>
</protein>
<sequence>MTKNFLEGEPQNATEEIFENDRLTSKISFIYNEVKKQFVPQKTLSYTYNEKGKVSSINQNRCNGICSRVYLSI</sequence>
<reference evidence="1 2" key="1">
    <citation type="journal article" date="2006" name="Int. J. Syst. Evol. Microbiol.">
        <title>Costertonia aggregata gen. nov., sp. nov., a mesophilic marine bacterium of the family Flavobacteriaceae, isolated from a mature biofilm.</title>
        <authorList>
            <person name="Kwon K.K."/>
            <person name="Lee Y.K."/>
            <person name="Lee H.K."/>
        </authorList>
    </citation>
    <scope>NUCLEOTIDE SEQUENCE [LARGE SCALE GENOMIC DNA]</scope>
    <source>
        <strain evidence="1 2">KCCM 42265</strain>
    </source>
</reference>
<keyword evidence="2" id="KW-1185">Reference proteome</keyword>
<dbReference type="EMBL" id="CP058595">
    <property type="protein sequence ID" value="QLG47168.1"/>
    <property type="molecule type" value="Genomic_DNA"/>
</dbReference>
<evidence type="ECO:0000313" key="2">
    <source>
        <dbReference type="Proteomes" id="UP000509302"/>
    </source>
</evidence>
<organism evidence="1 2">
    <name type="scientific">Costertonia aggregata</name>
    <dbReference type="NCBI Taxonomy" id="343403"/>
    <lineage>
        <taxon>Bacteria</taxon>
        <taxon>Pseudomonadati</taxon>
        <taxon>Bacteroidota</taxon>
        <taxon>Flavobacteriia</taxon>
        <taxon>Flavobacteriales</taxon>
        <taxon>Flavobacteriaceae</taxon>
        <taxon>Costertonia</taxon>
    </lineage>
</organism>
<dbReference type="KEGG" id="cagg:HYG79_17985"/>
<dbReference type="Proteomes" id="UP000509302">
    <property type="component" value="Chromosome"/>
</dbReference>
<proteinExistence type="predicted"/>
<dbReference type="AlphaFoldDB" id="A0A7H9AUK3"/>